<reference evidence="2" key="1">
    <citation type="submission" date="2018-02" db="EMBL/GenBank/DDBJ databases">
        <title>Genome sequence of Desulfocucumis palustris strain NAW-5.</title>
        <authorList>
            <person name="Watanabe M."/>
            <person name="Kojima H."/>
            <person name="Fukui M."/>
        </authorList>
    </citation>
    <scope>NUCLEOTIDE SEQUENCE [LARGE SCALE GENOMIC DNA]</scope>
    <source>
        <strain evidence="2">NAW-5</strain>
    </source>
</reference>
<accession>A0A2L2XF31</accession>
<proteinExistence type="predicted"/>
<dbReference type="EMBL" id="BFAV01000060">
    <property type="protein sequence ID" value="GBF32846.1"/>
    <property type="molecule type" value="Genomic_DNA"/>
</dbReference>
<name>A0A2L2XF31_9FIRM</name>
<protein>
    <submittedName>
        <fullName evidence="1">Uncharacterized protein</fullName>
    </submittedName>
</protein>
<dbReference type="AlphaFoldDB" id="A0A2L2XF31"/>
<comment type="caution">
    <text evidence="1">The sequence shown here is derived from an EMBL/GenBank/DDBJ whole genome shotgun (WGS) entry which is preliminary data.</text>
</comment>
<evidence type="ECO:0000313" key="1">
    <source>
        <dbReference type="EMBL" id="GBF32846.1"/>
    </source>
</evidence>
<keyword evidence="2" id="KW-1185">Reference proteome</keyword>
<sequence>MKFCDFKIFFLIFWYSEGILTAMEKLTSNTKSGEYIGKVVRGLVW</sequence>
<evidence type="ECO:0000313" key="2">
    <source>
        <dbReference type="Proteomes" id="UP000239549"/>
    </source>
</evidence>
<organism evidence="1 2">
    <name type="scientific">Desulfocucumis palustris</name>
    <dbReference type="NCBI Taxonomy" id="1898651"/>
    <lineage>
        <taxon>Bacteria</taxon>
        <taxon>Bacillati</taxon>
        <taxon>Bacillota</taxon>
        <taxon>Clostridia</taxon>
        <taxon>Eubacteriales</taxon>
        <taxon>Desulfocucumaceae</taxon>
        <taxon>Desulfocucumis</taxon>
    </lineage>
</organism>
<dbReference type="Proteomes" id="UP000239549">
    <property type="component" value="Unassembled WGS sequence"/>
</dbReference>
<gene>
    <name evidence="1" type="ORF">DCCM_1042</name>
</gene>